<keyword evidence="2" id="KW-1185">Reference proteome</keyword>
<dbReference type="STRING" id="862908.BMS_1146"/>
<dbReference type="Proteomes" id="UP000008963">
    <property type="component" value="Chromosome"/>
</dbReference>
<gene>
    <name evidence="1" type="ordered locus">BMS_1146</name>
</gene>
<proteinExistence type="predicted"/>
<evidence type="ECO:0000313" key="2">
    <source>
        <dbReference type="Proteomes" id="UP000008963"/>
    </source>
</evidence>
<name>E1WYH6_HALMS</name>
<reference evidence="2" key="1">
    <citation type="journal article" date="2013" name="ISME J.">
        <title>A small predatory core genome in the divergent marine Bacteriovorax marinus SJ and the terrestrial Bdellovibrio bacteriovorus.</title>
        <authorList>
            <person name="Crossman L.C."/>
            <person name="Chen H."/>
            <person name="Cerdeno-Tarraga A.M."/>
            <person name="Brooks K."/>
            <person name="Quail M.A."/>
            <person name="Pineiro S.A."/>
            <person name="Hobley L."/>
            <person name="Sockett R.E."/>
            <person name="Bentley S.D."/>
            <person name="Parkhill J."/>
            <person name="Williams H.N."/>
            <person name="Stine O.C."/>
        </authorList>
    </citation>
    <scope>NUCLEOTIDE SEQUENCE [LARGE SCALE GENOMIC DNA]</scope>
    <source>
        <strain evidence="2">ATCC BAA-682 / DSM 15412 / SJ</strain>
    </source>
</reference>
<dbReference type="EMBL" id="FQ312005">
    <property type="protein sequence ID" value="CBW26024.1"/>
    <property type="molecule type" value="Genomic_DNA"/>
</dbReference>
<organism evidence="1 2">
    <name type="scientific">Halobacteriovorax marinus (strain ATCC BAA-682 / DSM 15412 / SJ)</name>
    <name type="common">Bacteriovorax marinus</name>
    <dbReference type="NCBI Taxonomy" id="862908"/>
    <lineage>
        <taxon>Bacteria</taxon>
        <taxon>Pseudomonadati</taxon>
        <taxon>Bdellovibrionota</taxon>
        <taxon>Bacteriovoracia</taxon>
        <taxon>Bacteriovoracales</taxon>
        <taxon>Halobacteriovoraceae</taxon>
        <taxon>Halobacteriovorax</taxon>
    </lineage>
</organism>
<dbReference type="KEGG" id="bmx:BMS_1146"/>
<protein>
    <submittedName>
        <fullName evidence="1">Uncharacterized protein</fullName>
    </submittedName>
</protein>
<dbReference type="HOGENOM" id="CLU_2734431_0_0_7"/>
<sequence>MTFIDEAISGSSPIMTNSVKPIPKAPMARENRLSAVLFFINSYCRDSNLPLLGIDIAPKWFDSTNIFEHWN</sequence>
<accession>E1WYH6</accession>
<dbReference type="AlphaFoldDB" id="E1WYH6"/>
<evidence type="ECO:0000313" key="1">
    <source>
        <dbReference type="EMBL" id="CBW26024.1"/>
    </source>
</evidence>